<dbReference type="Proteomes" id="UP000188820">
    <property type="component" value="Unassembled WGS sequence"/>
</dbReference>
<keyword evidence="1" id="KW-1133">Transmembrane helix</keyword>
<evidence type="ECO:0008006" key="4">
    <source>
        <dbReference type="Google" id="ProtNLM"/>
    </source>
</evidence>
<proteinExistence type="predicted"/>
<feature type="transmembrane region" description="Helical" evidence="1">
    <location>
        <begin position="6"/>
        <end position="23"/>
    </location>
</feature>
<sequence length="113" mass="13315">MLIKLHVIFAFLSFSLLFIRGGMQCLGKNWRNIKILKMLPHLSDTLLLGTGFYLLYLWNFNISLWLLGKFILLAIYIIFSIKFFSRKQLKNRPHFFILALLSFIGSILLGYFH</sequence>
<evidence type="ECO:0000313" key="3">
    <source>
        <dbReference type="Proteomes" id="UP000188820"/>
    </source>
</evidence>
<keyword evidence="1" id="KW-0472">Membrane</keyword>
<dbReference type="Pfam" id="PF04247">
    <property type="entry name" value="SirB"/>
    <property type="match status" value="1"/>
</dbReference>
<accession>A0ABX3KXP2</accession>
<feature type="transmembrane region" description="Helical" evidence="1">
    <location>
        <begin position="35"/>
        <end position="56"/>
    </location>
</feature>
<dbReference type="PIRSF" id="PIRSF005610">
    <property type="entry name" value="SirB"/>
    <property type="match status" value="1"/>
</dbReference>
<comment type="caution">
    <text evidence="2">The sequence shown here is derived from an EMBL/GenBank/DDBJ whole genome shotgun (WGS) entry which is preliminary data.</text>
</comment>
<reference evidence="2 3" key="1">
    <citation type="submission" date="2016-10" db="EMBL/GenBank/DDBJ databases">
        <title>Rodentibacter gen. nov. and new species.</title>
        <authorList>
            <person name="Christensen H."/>
        </authorList>
    </citation>
    <scope>NUCLEOTIDE SEQUENCE [LARGE SCALE GENOMIC DNA]</scope>
    <source>
        <strain evidence="2 3">1998236014</strain>
    </source>
</reference>
<feature type="transmembrane region" description="Helical" evidence="1">
    <location>
        <begin position="95"/>
        <end position="112"/>
    </location>
</feature>
<dbReference type="PANTHER" id="PTHR39594:SF1">
    <property type="entry name" value="PROTEIN YCHQ"/>
    <property type="match status" value="1"/>
</dbReference>
<evidence type="ECO:0000313" key="2">
    <source>
        <dbReference type="EMBL" id="OOF69498.1"/>
    </source>
</evidence>
<protein>
    <recommendedName>
        <fullName evidence="4">Invasion protein expression up-regulator SirB</fullName>
    </recommendedName>
</protein>
<keyword evidence="1" id="KW-0812">Transmembrane</keyword>
<organism evidence="2 3">
    <name type="scientific">Rodentibacter caecimuris</name>
    <dbReference type="NCBI Taxonomy" id="1796644"/>
    <lineage>
        <taxon>Bacteria</taxon>
        <taxon>Pseudomonadati</taxon>
        <taxon>Pseudomonadota</taxon>
        <taxon>Gammaproteobacteria</taxon>
        <taxon>Pasteurellales</taxon>
        <taxon>Pasteurellaceae</taxon>
        <taxon>Rodentibacter</taxon>
    </lineage>
</organism>
<feature type="transmembrane region" description="Helical" evidence="1">
    <location>
        <begin position="62"/>
        <end position="83"/>
    </location>
</feature>
<dbReference type="EMBL" id="MLAA01000026">
    <property type="protein sequence ID" value="OOF69498.1"/>
    <property type="molecule type" value="Genomic_DNA"/>
</dbReference>
<dbReference type="RefSeq" id="WP_077463391.1">
    <property type="nucleotide sequence ID" value="NZ_MLAA01000026.1"/>
</dbReference>
<name>A0ABX3KXP2_9PAST</name>
<evidence type="ECO:0000256" key="1">
    <source>
        <dbReference type="SAM" id="Phobius"/>
    </source>
</evidence>
<dbReference type="PANTHER" id="PTHR39594">
    <property type="entry name" value="PROTEIN YCHQ"/>
    <property type="match status" value="1"/>
</dbReference>
<gene>
    <name evidence="2" type="ORF">BKG89_06605</name>
</gene>
<keyword evidence="3" id="KW-1185">Reference proteome</keyword>
<dbReference type="InterPro" id="IPR007360">
    <property type="entry name" value="SirB"/>
</dbReference>